<dbReference type="Pfam" id="PF13561">
    <property type="entry name" value="adh_short_C2"/>
    <property type="match status" value="1"/>
</dbReference>
<gene>
    <name evidence="3" type="ORF">DesyoDRAFT_2329</name>
</gene>
<dbReference type="InterPro" id="IPR002347">
    <property type="entry name" value="SDR_fam"/>
</dbReference>
<dbReference type="GO" id="GO:0008206">
    <property type="term" value="P:bile acid metabolic process"/>
    <property type="evidence" value="ECO:0007669"/>
    <property type="project" value="UniProtKB-ARBA"/>
</dbReference>
<evidence type="ECO:0000313" key="4">
    <source>
        <dbReference type="Proteomes" id="UP000005104"/>
    </source>
</evidence>
<keyword evidence="2" id="KW-0560">Oxidoreductase</keyword>
<dbReference type="SUPFAM" id="SSF51735">
    <property type="entry name" value="NAD(P)-binding Rossmann-fold domains"/>
    <property type="match status" value="1"/>
</dbReference>
<protein>
    <submittedName>
        <fullName evidence="3">Short-chain alcohol dehydrogenase like protein</fullName>
    </submittedName>
</protein>
<dbReference type="NCBIfam" id="NF006070">
    <property type="entry name" value="PRK08213.1"/>
    <property type="match status" value="1"/>
</dbReference>
<proteinExistence type="inferred from homology"/>
<dbReference type="EMBL" id="CM001441">
    <property type="protein sequence ID" value="EHQ89410.1"/>
    <property type="molecule type" value="Genomic_DNA"/>
</dbReference>
<dbReference type="HOGENOM" id="CLU_010194_1_1_9"/>
<dbReference type="eggNOG" id="COG1028">
    <property type="taxonomic scope" value="Bacteria"/>
</dbReference>
<dbReference type="PRINTS" id="PR00080">
    <property type="entry name" value="SDRFAMILY"/>
</dbReference>
<dbReference type="InterPro" id="IPR036291">
    <property type="entry name" value="NAD(P)-bd_dom_sf"/>
</dbReference>
<sequence>MRRNRELFDLTGQVAIVTGGASGIGVQMAYALGEAGANLVIAARKIERCMEAAVKMEDDLGVKVLPARVDVSIPEEIDDLYDLVMKEYGRVDILINNSGASWGAPSLEFPLDGWRKVINTNLTGSWLMAQKAGQIMAKQKYGRVINLASLAAFVGAPAEIMDAVPYQASKAAIAGLTKDLAVKWAEHNITVNALAPGWFPSRMTNGTLDKSGELMLKNIPVRRFGSDDELKAATLFLASPGASYVTGVILSVDGGWVAQ</sequence>
<name>H5XUV8_9FIRM</name>
<dbReference type="PANTHER" id="PTHR42760">
    <property type="entry name" value="SHORT-CHAIN DEHYDROGENASES/REDUCTASES FAMILY MEMBER"/>
    <property type="match status" value="1"/>
</dbReference>
<dbReference type="PRINTS" id="PR00081">
    <property type="entry name" value="GDHRDH"/>
</dbReference>
<dbReference type="RefSeq" id="WP_007783072.1">
    <property type="nucleotide sequence ID" value="NZ_CM001441.1"/>
</dbReference>
<comment type="similarity">
    <text evidence="1">Belongs to the short-chain dehydrogenases/reductases (SDR) family.</text>
</comment>
<reference evidence="3 4" key="1">
    <citation type="submission" date="2011-11" db="EMBL/GenBank/DDBJ databases">
        <title>The Noncontiguous Finished genome of Desulfosporosinus youngiae DSM 17734.</title>
        <authorList>
            <consortium name="US DOE Joint Genome Institute (JGI-PGF)"/>
            <person name="Lucas S."/>
            <person name="Han J."/>
            <person name="Lapidus A."/>
            <person name="Cheng J.-F."/>
            <person name="Goodwin L."/>
            <person name="Pitluck S."/>
            <person name="Peters L."/>
            <person name="Ovchinnikova G."/>
            <person name="Lu M."/>
            <person name="Land M.L."/>
            <person name="Hauser L."/>
            <person name="Pester M."/>
            <person name="Spring S."/>
            <person name="Ollivier B."/>
            <person name="Rattei T."/>
            <person name="Klenk H.-P."/>
            <person name="Wagner M."/>
            <person name="Loy A."/>
            <person name="Woyke T.J."/>
        </authorList>
    </citation>
    <scope>NUCLEOTIDE SEQUENCE [LARGE SCALE GENOMIC DNA]</scope>
    <source>
        <strain evidence="3 4">DSM 17734</strain>
    </source>
</reference>
<organism evidence="3 4">
    <name type="scientific">Desulfosporosinus youngiae DSM 17734</name>
    <dbReference type="NCBI Taxonomy" id="768710"/>
    <lineage>
        <taxon>Bacteria</taxon>
        <taxon>Bacillati</taxon>
        <taxon>Bacillota</taxon>
        <taxon>Clostridia</taxon>
        <taxon>Eubacteriales</taxon>
        <taxon>Desulfitobacteriaceae</taxon>
        <taxon>Desulfosporosinus</taxon>
    </lineage>
</organism>
<dbReference type="AlphaFoldDB" id="H5XUV8"/>
<accession>H5XUV8</accession>
<evidence type="ECO:0000256" key="1">
    <source>
        <dbReference type="ARBA" id="ARBA00006484"/>
    </source>
</evidence>
<evidence type="ECO:0000313" key="3">
    <source>
        <dbReference type="EMBL" id="EHQ89410.1"/>
    </source>
</evidence>
<evidence type="ECO:0000256" key="2">
    <source>
        <dbReference type="ARBA" id="ARBA00023002"/>
    </source>
</evidence>
<dbReference type="GO" id="GO:0030497">
    <property type="term" value="P:fatty acid elongation"/>
    <property type="evidence" value="ECO:0007669"/>
    <property type="project" value="TreeGrafter"/>
</dbReference>
<dbReference type="GO" id="GO:0016616">
    <property type="term" value="F:oxidoreductase activity, acting on the CH-OH group of donors, NAD or NADP as acceptor"/>
    <property type="evidence" value="ECO:0007669"/>
    <property type="project" value="TreeGrafter"/>
</dbReference>
<dbReference type="Gene3D" id="3.40.50.720">
    <property type="entry name" value="NAD(P)-binding Rossmann-like Domain"/>
    <property type="match status" value="1"/>
</dbReference>
<dbReference type="PANTHER" id="PTHR42760:SF40">
    <property type="entry name" value="3-OXOACYL-[ACYL-CARRIER-PROTEIN] REDUCTASE, CHLOROPLASTIC"/>
    <property type="match status" value="1"/>
</dbReference>
<keyword evidence="4" id="KW-1185">Reference proteome</keyword>
<dbReference type="Proteomes" id="UP000005104">
    <property type="component" value="Chromosome"/>
</dbReference>
<dbReference type="STRING" id="768710.DesyoDRAFT_2329"/>
<dbReference type="FunFam" id="3.40.50.720:FF:000084">
    <property type="entry name" value="Short-chain dehydrogenase reductase"/>
    <property type="match status" value="1"/>
</dbReference>
<dbReference type="OrthoDB" id="9803333at2"/>